<dbReference type="Proteomes" id="UP000703269">
    <property type="component" value="Unassembled WGS sequence"/>
</dbReference>
<dbReference type="AlphaFoldDB" id="A0A9P3LDK5"/>
<accession>A0A9P3LDK5</accession>
<sequence>MFPSPAPLLALLLLFVSPLLAQPPKGTITTPTANTAIQPGANFSFAYHPLADYGVSTYAVHVWLLDVSGVPHNASAVTPLGISAVSGHYFGRFDYANYPAVPYPKNPLPSVLTMPDFSVAPGGFGSGEHASNLPLQLTVIEEFGGFAPSIGNNLSIAATTIIYNATSTK</sequence>
<reference evidence="2 3" key="1">
    <citation type="submission" date="2021-08" db="EMBL/GenBank/DDBJ databases">
        <title>Draft Genome Sequence of Phanerochaete sordida strain YK-624.</title>
        <authorList>
            <person name="Mori T."/>
            <person name="Dohra H."/>
            <person name="Suzuki T."/>
            <person name="Kawagishi H."/>
            <person name="Hirai H."/>
        </authorList>
    </citation>
    <scope>NUCLEOTIDE SEQUENCE [LARGE SCALE GENOMIC DNA]</scope>
    <source>
        <strain evidence="2 3">YK-624</strain>
    </source>
</reference>
<dbReference type="OrthoDB" id="3944184at2759"/>
<evidence type="ECO:0000313" key="3">
    <source>
        <dbReference type="Proteomes" id="UP000703269"/>
    </source>
</evidence>
<keyword evidence="3" id="KW-1185">Reference proteome</keyword>
<name>A0A9P3LDK5_9APHY</name>
<evidence type="ECO:0000256" key="1">
    <source>
        <dbReference type="SAM" id="SignalP"/>
    </source>
</evidence>
<comment type="caution">
    <text evidence="2">The sequence shown here is derived from an EMBL/GenBank/DDBJ whole genome shotgun (WGS) entry which is preliminary data.</text>
</comment>
<organism evidence="2 3">
    <name type="scientific">Phanerochaete sordida</name>
    <dbReference type="NCBI Taxonomy" id="48140"/>
    <lineage>
        <taxon>Eukaryota</taxon>
        <taxon>Fungi</taxon>
        <taxon>Dikarya</taxon>
        <taxon>Basidiomycota</taxon>
        <taxon>Agaricomycotina</taxon>
        <taxon>Agaricomycetes</taxon>
        <taxon>Polyporales</taxon>
        <taxon>Phanerochaetaceae</taxon>
        <taxon>Phanerochaete</taxon>
    </lineage>
</organism>
<feature type="signal peptide" evidence="1">
    <location>
        <begin position="1"/>
        <end position="21"/>
    </location>
</feature>
<evidence type="ECO:0000313" key="2">
    <source>
        <dbReference type="EMBL" id="GJE91616.1"/>
    </source>
</evidence>
<dbReference type="EMBL" id="BPQB01000022">
    <property type="protein sequence ID" value="GJE91616.1"/>
    <property type="molecule type" value="Genomic_DNA"/>
</dbReference>
<gene>
    <name evidence="2" type="ORF">PsYK624_077660</name>
</gene>
<protein>
    <submittedName>
        <fullName evidence="2">Uncharacterized protein</fullName>
    </submittedName>
</protein>
<feature type="chain" id="PRO_5040482476" evidence="1">
    <location>
        <begin position="22"/>
        <end position="169"/>
    </location>
</feature>
<keyword evidence="1" id="KW-0732">Signal</keyword>
<proteinExistence type="predicted"/>